<dbReference type="SFLD" id="SFLDG01200">
    <property type="entry name" value="SUF1.1"/>
    <property type="match status" value="1"/>
</dbReference>
<dbReference type="Proteomes" id="UP000800200">
    <property type="component" value="Unassembled WGS sequence"/>
</dbReference>
<dbReference type="OrthoDB" id="5809458at2759"/>
<proteinExistence type="inferred from homology"/>
<feature type="domain" description="Metaxin glutathione S-transferase" evidence="2">
    <location>
        <begin position="200"/>
        <end position="247"/>
    </location>
</feature>
<dbReference type="CDD" id="cd03193">
    <property type="entry name" value="GST_C_Metaxin"/>
    <property type="match status" value="1"/>
</dbReference>
<dbReference type="SFLD" id="SFLDG01180">
    <property type="entry name" value="SUF1"/>
    <property type="match status" value="1"/>
</dbReference>
<dbReference type="InterPro" id="IPR033468">
    <property type="entry name" value="Metaxin_GST"/>
</dbReference>
<dbReference type="InterPro" id="IPR050931">
    <property type="entry name" value="Mito_Protein_Transport_Metaxin"/>
</dbReference>
<gene>
    <name evidence="4" type="ORF">K469DRAFT_565914</name>
</gene>
<reference evidence="4" key="1">
    <citation type="journal article" date="2020" name="Stud. Mycol.">
        <title>101 Dothideomycetes genomes: a test case for predicting lifestyles and emergence of pathogens.</title>
        <authorList>
            <person name="Haridas S."/>
            <person name="Albert R."/>
            <person name="Binder M."/>
            <person name="Bloem J."/>
            <person name="Labutti K."/>
            <person name="Salamov A."/>
            <person name="Andreopoulos B."/>
            <person name="Baker S."/>
            <person name="Barry K."/>
            <person name="Bills G."/>
            <person name="Bluhm B."/>
            <person name="Cannon C."/>
            <person name="Castanera R."/>
            <person name="Culley D."/>
            <person name="Daum C."/>
            <person name="Ezra D."/>
            <person name="Gonzalez J."/>
            <person name="Henrissat B."/>
            <person name="Kuo A."/>
            <person name="Liang C."/>
            <person name="Lipzen A."/>
            <person name="Lutzoni F."/>
            <person name="Magnuson J."/>
            <person name="Mondo S."/>
            <person name="Nolan M."/>
            <person name="Ohm R."/>
            <person name="Pangilinan J."/>
            <person name="Park H.-J."/>
            <person name="Ramirez L."/>
            <person name="Alfaro M."/>
            <person name="Sun H."/>
            <person name="Tritt A."/>
            <person name="Yoshinaga Y."/>
            <person name="Zwiers L.-H."/>
            <person name="Turgeon B."/>
            <person name="Goodwin S."/>
            <person name="Spatafora J."/>
            <person name="Crous P."/>
            <person name="Grigoriev I."/>
        </authorList>
    </citation>
    <scope>NUCLEOTIDE SEQUENCE</scope>
    <source>
        <strain evidence="4">CBS 207.26</strain>
    </source>
</reference>
<dbReference type="InterPro" id="IPR026928">
    <property type="entry name" value="FAX/IsoI-like"/>
</dbReference>
<feature type="domain" description="Thioredoxin-like fold" evidence="3">
    <location>
        <begin position="25"/>
        <end position="126"/>
    </location>
</feature>
<dbReference type="AlphaFoldDB" id="A0A6A6EBW2"/>
<dbReference type="EMBL" id="ML994623">
    <property type="protein sequence ID" value="KAF2188663.1"/>
    <property type="molecule type" value="Genomic_DNA"/>
</dbReference>
<accession>A0A6A6EBW2</accession>
<dbReference type="InterPro" id="IPR012336">
    <property type="entry name" value="Thioredoxin-like_fold"/>
</dbReference>
<sequence>MTSQPQPKITLYRGWLDTGKYVWSPFVTKLEFRLRTSNIPYTTACGSTSSGPTGIIPYIELSSPSSPLPEFYGDSSLIMKTLIDREIMKDVNARLDGKEKAIDLALRALVEDKLYFFHTYERWIQNYYTMRDHVLWQIPYPLRIIIGLLAYRGTVRKLHDQGTGRFSNSEIRAFIKEIWEGINGILVESKRKSRDKECFWLLGRAEPTEADASVFGFVVSVLVCDAGPESRELVRGFPVVVEWVERIHKKWFPDYEVCEGIPRHR</sequence>
<keyword evidence="5" id="KW-1185">Reference proteome</keyword>
<dbReference type="GO" id="GO:0005737">
    <property type="term" value="C:cytoplasm"/>
    <property type="evidence" value="ECO:0007669"/>
    <property type="project" value="TreeGrafter"/>
</dbReference>
<organism evidence="4 5">
    <name type="scientific">Zopfia rhizophila CBS 207.26</name>
    <dbReference type="NCBI Taxonomy" id="1314779"/>
    <lineage>
        <taxon>Eukaryota</taxon>
        <taxon>Fungi</taxon>
        <taxon>Dikarya</taxon>
        <taxon>Ascomycota</taxon>
        <taxon>Pezizomycotina</taxon>
        <taxon>Dothideomycetes</taxon>
        <taxon>Dothideomycetes incertae sedis</taxon>
        <taxon>Zopfiaceae</taxon>
        <taxon>Zopfia</taxon>
    </lineage>
</organism>
<evidence type="ECO:0000313" key="5">
    <source>
        <dbReference type="Proteomes" id="UP000800200"/>
    </source>
</evidence>
<dbReference type="Pfam" id="PF17171">
    <property type="entry name" value="GST_C_6"/>
    <property type="match status" value="1"/>
</dbReference>
<dbReference type="PANTHER" id="PTHR12289:SF41">
    <property type="entry name" value="FAILED AXON CONNECTIONS-RELATED"/>
    <property type="match status" value="1"/>
</dbReference>
<dbReference type="InterPro" id="IPR040079">
    <property type="entry name" value="Glutathione_S-Trfase"/>
</dbReference>
<dbReference type="Pfam" id="PF17172">
    <property type="entry name" value="GST_N_4"/>
    <property type="match status" value="1"/>
</dbReference>
<dbReference type="SFLD" id="SFLDS00019">
    <property type="entry name" value="Glutathione_Transferase_(cytos"/>
    <property type="match status" value="1"/>
</dbReference>
<evidence type="ECO:0000313" key="4">
    <source>
        <dbReference type="EMBL" id="KAF2188663.1"/>
    </source>
</evidence>
<evidence type="ECO:0000259" key="3">
    <source>
        <dbReference type="Pfam" id="PF17172"/>
    </source>
</evidence>
<comment type="similarity">
    <text evidence="1">Belongs to the FAX family.</text>
</comment>
<name>A0A6A6EBW2_9PEZI</name>
<protein>
    <submittedName>
        <fullName evidence="4">Uncharacterized protein</fullName>
    </submittedName>
</protein>
<evidence type="ECO:0000256" key="1">
    <source>
        <dbReference type="ARBA" id="ARBA00006475"/>
    </source>
</evidence>
<evidence type="ECO:0000259" key="2">
    <source>
        <dbReference type="Pfam" id="PF17171"/>
    </source>
</evidence>
<dbReference type="PANTHER" id="PTHR12289">
    <property type="entry name" value="METAXIN RELATED"/>
    <property type="match status" value="1"/>
</dbReference>